<gene>
    <name evidence="1" type="ORF">GCM10007291_34580</name>
</gene>
<evidence type="ECO:0000313" key="1">
    <source>
        <dbReference type="EMBL" id="GHC30914.1"/>
    </source>
</evidence>
<accession>A0ABQ3FMV2</accession>
<keyword evidence="2" id="KW-1185">Reference proteome</keyword>
<evidence type="ECO:0000313" key="2">
    <source>
        <dbReference type="Proteomes" id="UP000658305"/>
    </source>
</evidence>
<proteinExistence type="predicted"/>
<dbReference type="EMBL" id="BMYI01000012">
    <property type="protein sequence ID" value="GHC30914.1"/>
    <property type="molecule type" value="Genomic_DNA"/>
</dbReference>
<comment type="caution">
    <text evidence="1">The sequence shown here is derived from an EMBL/GenBank/DDBJ whole genome shotgun (WGS) entry which is preliminary data.</text>
</comment>
<reference evidence="2" key="1">
    <citation type="journal article" date="2019" name="Int. J. Syst. Evol. Microbiol.">
        <title>The Global Catalogue of Microorganisms (GCM) 10K type strain sequencing project: providing services to taxonomists for standard genome sequencing and annotation.</title>
        <authorList>
            <consortium name="The Broad Institute Genomics Platform"/>
            <consortium name="The Broad Institute Genome Sequencing Center for Infectious Disease"/>
            <person name="Wu L."/>
            <person name="Ma J."/>
        </authorList>
    </citation>
    <scope>NUCLEOTIDE SEQUENCE [LARGE SCALE GENOMIC DNA]</scope>
    <source>
        <strain evidence="2">KCTC 23298</strain>
    </source>
</reference>
<protein>
    <submittedName>
        <fullName evidence="1">Uncharacterized protein</fullName>
    </submittedName>
</protein>
<organism evidence="1 2">
    <name type="scientific">Gemmobacter nanjingensis</name>
    <dbReference type="NCBI Taxonomy" id="488454"/>
    <lineage>
        <taxon>Bacteria</taxon>
        <taxon>Pseudomonadati</taxon>
        <taxon>Pseudomonadota</taxon>
        <taxon>Alphaproteobacteria</taxon>
        <taxon>Rhodobacterales</taxon>
        <taxon>Paracoccaceae</taxon>
        <taxon>Gemmobacter</taxon>
    </lineage>
</organism>
<sequence length="96" mass="10352">MIQIDRGKGKALTCGKALPHGGQKAGRMRYVHGNRCVIYGELHGIYSIIGCRWVSRNGATFTPCRSNRPGCVKNTLFPANCMAPHAGQLPETGLLA</sequence>
<dbReference type="Proteomes" id="UP000658305">
    <property type="component" value="Unassembled WGS sequence"/>
</dbReference>
<name>A0ABQ3FMV2_9RHOB</name>